<evidence type="ECO:0000256" key="2">
    <source>
        <dbReference type="ARBA" id="ARBA00022630"/>
    </source>
</evidence>
<evidence type="ECO:0000313" key="6">
    <source>
        <dbReference type="EMBL" id="KAJ3142554.1"/>
    </source>
</evidence>
<dbReference type="Gene3D" id="3.30.9.10">
    <property type="entry name" value="D-Amino Acid Oxidase, subunit A, domain 2"/>
    <property type="match status" value="1"/>
</dbReference>
<keyword evidence="4" id="KW-0560">Oxidoreductase</keyword>
<dbReference type="InterPro" id="IPR050641">
    <property type="entry name" value="RIFMO-like"/>
</dbReference>
<evidence type="ECO:0000313" key="7">
    <source>
        <dbReference type="Proteomes" id="UP001211907"/>
    </source>
</evidence>
<dbReference type="Pfam" id="PF01494">
    <property type="entry name" value="FAD_binding_3"/>
    <property type="match status" value="1"/>
</dbReference>
<keyword evidence="7" id="KW-1185">Reference proteome</keyword>
<dbReference type="EMBL" id="JADGJH010000013">
    <property type="protein sequence ID" value="KAJ3142554.1"/>
    <property type="molecule type" value="Genomic_DNA"/>
</dbReference>
<dbReference type="PANTHER" id="PTHR43004">
    <property type="entry name" value="TRK SYSTEM POTASSIUM UPTAKE PROTEIN"/>
    <property type="match status" value="1"/>
</dbReference>
<evidence type="ECO:0000259" key="5">
    <source>
        <dbReference type="Pfam" id="PF01494"/>
    </source>
</evidence>
<dbReference type="InterPro" id="IPR036188">
    <property type="entry name" value="FAD/NAD-bd_sf"/>
</dbReference>
<dbReference type="SUPFAM" id="SSF51905">
    <property type="entry name" value="FAD/NAD(P)-binding domain"/>
    <property type="match status" value="1"/>
</dbReference>
<dbReference type="AlphaFoldDB" id="A0AAD5TFU5"/>
<keyword evidence="3" id="KW-0274">FAD</keyword>
<evidence type="ECO:0000256" key="1">
    <source>
        <dbReference type="ARBA" id="ARBA00001974"/>
    </source>
</evidence>
<comment type="caution">
    <text evidence="6">The sequence shown here is derived from an EMBL/GenBank/DDBJ whole genome shotgun (WGS) entry which is preliminary data.</text>
</comment>
<protein>
    <recommendedName>
        <fullName evidence="5">FAD-binding domain-containing protein</fullName>
    </recommendedName>
</protein>
<comment type="cofactor">
    <cofactor evidence="1">
        <name>FAD</name>
        <dbReference type="ChEBI" id="CHEBI:57692"/>
    </cofactor>
</comment>
<dbReference type="Gene3D" id="3.50.50.60">
    <property type="entry name" value="FAD/NAD(P)-binding domain"/>
    <property type="match status" value="1"/>
</dbReference>
<dbReference type="GO" id="GO:0071949">
    <property type="term" value="F:FAD binding"/>
    <property type="evidence" value="ECO:0007669"/>
    <property type="project" value="InterPro"/>
</dbReference>
<dbReference type="PRINTS" id="PR00420">
    <property type="entry name" value="RNGMNOXGNASE"/>
</dbReference>
<sequence>MQYPNTAYDVVIVGAGPTGLSVAAELLRGKIAPDSILIIDLNEQPVIHTKASALWPRSLELLNQYPGVVESLSDYGVKVSNVAFRTDGDRLLNQFPIASKLNSTFSHGILCEQWFTEYAISKYLGQNGLTVTRSARLLSFAYDDDFDDEYPVETVIRVGSGDFVVRTKYLIGCDGAKSSVRKLAGIDFEGETLSGTFYSAHFSVEKSIPMLDETLSVWMRSDGLGFVTPMPNNTYMIGLDLKGEQCEPFVSKILLDLYGNHSLLDIPDDAGQRLIEERIYKGLKINKMIWKSHFRINERVASRYCDGMRDRDLFLKMLHEKTDSCHAHTPLGGQGQNTGIQDAINIGWKLAMVLKNNCTALILDTYEAERSVIGQHLVAFTSTSQKTSSSRSPMVQFIRNTALSLSASREFFVSLISQTIGETIYHYRNSALSIERWELIKRGSMKSKSKRIYSGDRVSCFMLPKEVGTMFFNATCGFKLVLFAGKKSYVRESDFTNDELRQFAEKVRDGTMNAVSDALVIDDSKDKVYQAFGAREQCLFLIRPDEIVGLVTL</sequence>
<accession>A0AAD5TFU5</accession>
<evidence type="ECO:0000256" key="4">
    <source>
        <dbReference type="ARBA" id="ARBA00023002"/>
    </source>
</evidence>
<reference evidence="6" key="1">
    <citation type="submission" date="2020-05" db="EMBL/GenBank/DDBJ databases">
        <title>Phylogenomic resolution of chytrid fungi.</title>
        <authorList>
            <person name="Stajich J.E."/>
            <person name="Amses K."/>
            <person name="Simmons R."/>
            <person name="Seto K."/>
            <person name="Myers J."/>
            <person name="Bonds A."/>
            <person name="Quandt C.A."/>
            <person name="Barry K."/>
            <person name="Liu P."/>
            <person name="Grigoriev I."/>
            <person name="Longcore J.E."/>
            <person name="James T.Y."/>
        </authorList>
    </citation>
    <scope>NUCLEOTIDE SEQUENCE</scope>
    <source>
        <strain evidence="6">JEL0513</strain>
    </source>
</reference>
<keyword evidence="2" id="KW-0285">Flavoprotein</keyword>
<proteinExistence type="predicted"/>
<name>A0AAD5TFU5_9FUNG</name>
<gene>
    <name evidence="6" type="ORF">HK100_001378</name>
</gene>
<dbReference type="InterPro" id="IPR002938">
    <property type="entry name" value="FAD-bd"/>
</dbReference>
<dbReference type="PANTHER" id="PTHR43004:SF19">
    <property type="entry name" value="BINDING MONOOXYGENASE, PUTATIVE (JCVI)-RELATED"/>
    <property type="match status" value="1"/>
</dbReference>
<evidence type="ECO:0000256" key="3">
    <source>
        <dbReference type="ARBA" id="ARBA00022827"/>
    </source>
</evidence>
<feature type="domain" description="FAD-binding" evidence="5">
    <location>
        <begin position="8"/>
        <end position="381"/>
    </location>
</feature>
<organism evidence="6 7">
    <name type="scientific">Physocladia obscura</name>
    <dbReference type="NCBI Taxonomy" id="109957"/>
    <lineage>
        <taxon>Eukaryota</taxon>
        <taxon>Fungi</taxon>
        <taxon>Fungi incertae sedis</taxon>
        <taxon>Chytridiomycota</taxon>
        <taxon>Chytridiomycota incertae sedis</taxon>
        <taxon>Chytridiomycetes</taxon>
        <taxon>Chytridiales</taxon>
        <taxon>Chytriomycetaceae</taxon>
        <taxon>Physocladia</taxon>
    </lineage>
</organism>
<dbReference type="GO" id="GO:0016709">
    <property type="term" value="F:oxidoreductase activity, acting on paired donors, with incorporation or reduction of molecular oxygen, NAD(P)H as one donor, and incorporation of one atom of oxygen"/>
    <property type="evidence" value="ECO:0007669"/>
    <property type="project" value="UniProtKB-ARBA"/>
</dbReference>
<dbReference type="Proteomes" id="UP001211907">
    <property type="component" value="Unassembled WGS sequence"/>
</dbReference>